<comment type="caution">
    <text evidence="3">The sequence shown here is derived from an EMBL/GenBank/DDBJ whole genome shotgun (WGS) entry which is preliminary data.</text>
</comment>
<accession>A0A2N3L7Z6</accession>
<dbReference type="PANTHER" id="PTHR37828:SF1">
    <property type="entry name" value="YCII-RELATED DOMAIN-CONTAINING PROTEIN"/>
    <property type="match status" value="1"/>
</dbReference>
<dbReference type="AlphaFoldDB" id="A0A2N3L7Z6"/>
<sequence length="94" mass="10384">MFVVSLSYKVPLEEVDAHIDGHIAWLKSAYAKGMFLASGRKIPRDGGVILAKGDRALLEEELTRDPFHQHDLADYTITEFDPVMVADGLDALQG</sequence>
<dbReference type="InterPro" id="IPR005545">
    <property type="entry name" value="YCII"/>
</dbReference>
<dbReference type="InterPro" id="IPR011008">
    <property type="entry name" value="Dimeric_a/b-barrel"/>
</dbReference>
<feature type="domain" description="YCII-related" evidence="2">
    <location>
        <begin position="1"/>
        <end position="80"/>
    </location>
</feature>
<proteinExistence type="inferred from homology"/>
<gene>
    <name evidence="3" type="ORF">COO92_08195</name>
</gene>
<dbReference type="PANTHER" id="PTHR37828">
    <property type="entry name" value="GSR2449 PROTEIN"/>
    <property type="match status" value="1"/>
</dbReference>
<evidence type="ECO:0000259" key="2">
    <source>
        <dbReference type="Pfam" id="PF03795"/>
    </source>
</evidence>
<dbReference type="Proteomes" id="UP000233332">
    <property type="component" value="Unassembled WGS sequence"/>
</dbReference>
<evidence type="ECO:0000313" key="3">
    <source>
        <dbReference type="EMBL" id="PKR58827.1"/>
    </source>
</evidence>
<comment type="similarity">
    <text evidence="1">Belongs to the YciI family.</text>
</comment>
<dbReference type="Pfam" id="PF03795">
    <property type="entry name" value="YCII"/>
    <property type="match status" value="1"/>
</dbReference>
<name>A0A2N3L7Z6_9PROT</name>
<keyword evidence="4" id="KW-1185">Reference proteome</keyword>
<dbReference type="RefSeq" id="WP_101301301.1">
    <property type="nucleotide sequence ID" value="NZ_NXGX01000003.1"/>
</dbReference>
<organism evidence="3 4">
    <name type="scientific">Thalassospira lohafexi</name>
    <dbReference type="NCBI Taxonomy" id="744227"/>
    <lineage>
        <taxon>Bacteria</taxon>
        <taxon>Pseudomonadati</taxon>
        <taxon>Pseudomonadota</taxon>
        <taxon>Alphaproteobacteria</taxon>
        <taxon>Rhodospirillales</taxon>
        <taxon>Thalassospiraceae</taxon>
        <taxon>Thalassospira</taxon>
    </lineage>
</organism>
<protein>
    <recommendedName>
        <fullName evidence="2">YCII-related domain-containing protein</fullName>
    </recommendedName>
</protein>
<evidence type="ECO:0000256" key="1">
    <source>
        <dbReference type="ARBA" id="ARBA00007689"/>
    </source>
</evidence>
<evidence type="ECO:0000313" key="4">
    <source>
        <dbReference type="Proteomes" id="UP000233332"/>
    </source>
</evidence>
<dbReference type="EMBL" id="NXGX01000003">
    <property type="protein sequence ID" value="PKR58827.1"/>
    <property type="molecule type" value="Genomic_DNA"/>
</dbReference>
<reference evidence="3 4" key="1">
    <citation type="submission" date="2017-09" db="EMBL/GenBank/DDBJ databases">
        <title>Biodiversity and function of Thalassospira species in the particle-attached aromatic-hydrocarbon-degrading consortia from the surface seawater of the China South Sea.</title>
        <authorList>
            <person name="Dong C."/>
            <person name="Lai Q."/>
            <person name="Shao Z."/>
        </authorList>
    </citation>
    <scope>NUCLEOTIDE SEQUENCE [LARGE SCALE GENOMIC DNA]</scope>
    <source>
        <strain evidence="3 4">139Z-12</strain>
    </source>
</reference>
<dbReference type="SUPFAM" id="SSF54909">
    <property type="entry name" value="Dimeric alpha+beta barrel"/>
    <property type="match status" value="1"/>
</dbReference>